<protein>
    <submittedName>
        <fullName evidence="3">ORF2 protein</fullName>
    </submittedName>
</protein>
<reference evidence="3" key="1">
    <citation type="journal article" date="1999" name="Di Er Jun Yi Da Xue Xue Bao">
        <title>Detection and sequence analysis of TT virus among ALT normal blood donors.</title>
        <authorList>
            <person name="Ren H."/>
            <person name="Qian B.H."/>
            <person name="Zhu F.L."/>
            <person name="Ni W."/>
            <person name="Qi Z.T."/>
        </authorList>
    </citation>
    <scope>NUCLEOTIDE SEQUENCE</scope>
    <source>
        <strain evidence="3">TTV021</strain>
    </source>
</reference>
<dbReference type="Pfam" id="PF02957">
    <property type="entry name" value="TT_ORF2-like"/>
    <property type="match status" value="1"/>
</dbReference>
<reference evidence="3" key="2">
    <citation type="submission" date="2000-04" db="EMBL/GenBank/DDBJ databases">
        <title>Cloning and phylogenetic analysis of hepatitis-associated TT virus subgenome.</title>
        <authorList>
            <person name="Ren H."/>
            <person name="Qi Z.T."/>
            <person name="Zhu F.L."/>
            <person name="Dong H."/>
            <person name="Miao X.H."/>
            <person name="Pan W."/>
            <person name="Wang W."/>
        </authorList>
    </citation>
    <scope>NUCLEOTIDE SEQUENCE</scope>
    <source>
        <strain evidence="3">TTV021</strain>
    </source>
</reference>
<evidence type="ECO:0000256" key="1">
    <source>
        <dbReference type="SAM" id="MobiDB-lite"/>
    </source>
</evidence>
<name>Q9IWX0_9VIRU</name>
<accession>Q9IWX0</accession>
<feature type="region of interest" description="Disordered" evidence="1">
    <location>
        <begin position="77"/>
        <end position="100"/>
    </location>
</feature>
<evidence type="ECO:0000313" key="3">
    <source>
        <dbReference type="EMBL" id="AAF71534.1"/>
    </source>
</evidence>
<dbReference type="EMBL" id="AF254410">
    <property type="protein sequence ID" value="AAF71534.1"/>
    <property type="molecule type" value="Genomic_DNA"/>
</dbReference>
<proteinExistence type="predicted"/>
<feature type="domain" description="Hepatitis TT virus Orf2/Gyrovirus Vp2 N-terminal" evidence="2">
    <location>
        <begin position="40"/>
        <end position="88"/>
    </location>
</feature>
<organism evidence="3">
    <name type="scientific">Torque teno virus</name>
    <dbReference type="NCBI Taxonomy" id="68887"/>
    <lineage>
        <taxon>Viruses</taxon>
        <taxon>Monodnaviria</taxon>
        <taxon>Shotokuvirae</taxon>
        <taxon>Commensaviricota</taxon>
        <taxon>Cardeaviricetes</taxon>
        <taxon>Sanitavirales</taxon>
        <taxon>Anelloviridae</taxon>
    </lineage>
</organism>
<dbReference type="InterPro" id="IPR004118">
    <property type="entry name" value="HEV_TT_vir_Orf2/Gyrovir_Vp2_N"/>
</dbReference>
<evidence type="ECO:0000259" key="2">
    <source>
        <dbReference type="Pfam" id="PF02957"/>
    </source>
</evidence>
<sequence>MFPGRIHRKKRKVLLSPLHPAPKTRRVMSWSRPIHDAPAIERNWWESTARSHACCCGCGNFVNHINVLANRYGFTGSAHTPGGPRPRPPTVSSGPSTSYRHPETGFTMAWGYWWRRRFCDRGDAGRRWRRRRDYNPEDLDALFDALDEE</sequence>